<proteinExistence type="predicted"/>
<feature type="transmembrane region" description="Helical" evidence="1">
    <location>
        <begin position="65"/>
        <end position="90"/>
    </location>
</feature>
<dbReference type="Pfam" id="PF10624">
    <property type="entry name" value="TraS"/>
    <property type="match status" value="1"/>
</dbReference>
<keyword evidence="2" id="KW-0614">Plasmid</keyword>
<reference evidence="2" key="1">
    <citation type="journal article" date="2017" name="Antimicrob. Agents Chemother.">
        <title>Enterobacter cloacae Complex Isolates Harboring blaNMC-A or blaIMI-Type Class A Carbapenemase Genes on Novel Chromosomal Integrative Elements and Plasmids.</title>
        <authorList>
            <person name="Boyd D.A."/>
            <person name="Mataseje L.F."/>
            <person name="Davidson R."/>
            <person name="Delport J.A."/>
            <person name="Fuller J."/>
            <person name="Hoang L."/>
            <person name="Lefebvre B."/>
            <person name="Levett P.N."/>
            <person name="Roscoe D.L."/>
            <person name="Willey B.M."/>
            <person name="Mulvey M.R."/>
        </authorList>
    </citation>
    <scope>NUCLEOTIDE SEQUENCE</scope>
    <source>
        <strain evidence="2">N14-0444</strain>
        <plasmid evidence="2">pIMI-6</plasmid>
    </source>
</reference>
<name>A0A1S6XY11_ENTCL</name>
<evidence type="ECO:0000256" key="1">
    <source>
        <dbReference type="SAM" id="Phobius"/>
    </source>
</evidence>
<feature type="transmembrane region" description="Helical" evidence="1">
    <location>
        <begin position="28"/>
        <end position="45"/>
    </location>
</feature>
<keyword evidence="1" id="KW-0472">Membrane</keyword>
<dbReference type="EMBL" id="KX786187">
    <property type="protein sequence ID" value="AQX35240.1"/>
    <property type="molecule type" value="Genomic_DNA"/>
</dbReference>
<dbReference type="AlphaFoldDB" id="A0A1S6XY11"/>
<accession>A0A1S6XY11</accession>
<dbReference type="RefSeq" id="WP_172689108.1">
    <property type="nucleotide sequence ID" value="NZ_KX786187.1"/>
</dbReference>
<keyword evidence="1" id="KW-1133">Transmembrane helix</keyword>
<evidence type="ECO:0000313" key="2">
    <source>
        <dbReference type="EMBL" id="AQX35240.1"/>
    </source>
</evidence>
<organism evidence="2">
    <name type="scientific">Enterobacter cloacae</name>
    <dbReference type="NCBI Taxonomy" id="550"/>
    <lineage>
        <taxon>Bacteria</taxon>
        <taxon>Pseudomonadati</taxon>
        <taxon>Pseudomonadota</taxon>
        <taxon>Gammaproteobacteria</taxon>
        <taxon>Enterobacterales</taxon>
        <taxon>Enterobacteriaceae</taxon>
        <taxon>Enterobacter</taxon>
        <taxon>Enterobacter cloacae complex</taxon>
    </lineage>
</organism>
<protein>
    <submittedName>
        <fullName evidence="2">TraS</fullName>
    </submittedName>
</protein>
<sequence>MKNVFQMCLVMVIQFVACYLSERPLPEILFFVFFVFIWQGLFLYLSSKIQEKNNLPGYECNKIVWYAFIPIATLFPPLLTLLAIVVGSLYELRRVSGCKSYKNWIESQIVLNSSEDDNEVELEFKSVEFDRYNPATGLPMIGGVDISGNPSGSTRHN</sequence>
<dbReference type="InterPro" id="IPR018898">
    <property type="entry name" value="Eex_TraS"/>
</dbReference>
<geneLocation type="plasmid" evidence="2">
    <name>pIMI-6</name>
</geneLocation>
<keyword evidence="1" id="KW-0812">Transmembrane</keyword>
<gene>
    <name evidence="2" type="primary">traS</name>
    <name evidence="2" type="ORF">PIMI6_00710</name>
</gene>